<dbReference type="Pfam" id="PF04127">
    <property type="entry name" value="DFP"/>
    <property type="match status" value="1"/>
</dbReference>
<evidence type="ECO:0000259" key="1">
    <source>
        <dbReference type="Pfam" id="PF04127"/>
    </source>
</evidence>
<gene>
    <name evidence="2" type="ORF">G3M56_002950</name>
</gene>
<dbReference type="InterPro" id="IPR007085">
    <property type="entry name" value="DNA/pantothenate-metab_flavo_C"/>
</dbReference>
<protein>
    <submittedName>
        <fullName evidence="2">Phosphopantothenoylcysteine decarboxylase</fullName>
    </submittedName>
</protein>
<reference evidence="2 3" key="1">
    <citation type="submission" date="2020-12" db="EMBL/GenBank/DDBJ databases">
        <title>Sulforoseuscoccus oceanibium gen. nov., sp. nov., a representative of the phylum Verrucomicrobia with special cytoplasmic membrane, and proposal of Sulforoseuscoccusaceae fam. nov.</title>
        <authorList>
            <person name="Xi F."/>
        </authorList>
    </citation>
    <scope>NUCLEOTIDE SEQUENCE [LARGE SCALE GENOMIC DNA]</scope>
    <source>
        <strain evidence="2 3">T37</strain>
    </source>
</reference>
<dbReference type="SUPFAM" id="SSF102645">
    <property type="entry name" value="CoaB-like"/>
    <property type="match status" value="1"/>
</dbReference>
<dbReference type="GO" id="GO:0003824">
    <property type="term" value="F:catalytic activity"/>
    <property type="evidence" value="ECO:0007669"/>
    <property type="project" value="UniProtKB-ARBA"/>
</dbReference>
<name>A0A6B3L6U3_9BACT</name>
<proteinExistence type="predicted"/>
<dbReference type="EMBL" id="CP066776">
    <property type="protein sequence ID" value="QQL45562.1"/>
    <property type="molecule type" value="Genomic_DNA"/>
</dbReference>
<dbReference type="Gene3D" id="3.40.50.10300">
    <property type="entry name" value="CoaB-like"/>
    <property type="match status" value="1"/>
</dbReference>
<organism evidence="2 3">
    <name type="scientific">Sulfuriroseicoccus oceanibius</name>
    <dbReference type="NCBI Taxonomy" id="2707525"/>
    <lineage>
        <taxon>Bacteria</taxon>
        <taxon>Pseudomonadati</taxon>
        <taxon>Verrucomicrobiota</taxon>
        <taxon>Verrucomicrobiia</taxon>
        <taxon>Verrucomicrobiales</taxon>
        <taxon>Verrucomicrobiaceae</taxon>
        <taxon>Sulfuriroseicoccus</taxon>
    </lineage>
</organism>
<evidence type="ECO:0000313" key="3">
    <source>
        <dbReference type="Proteomes" id="UP000475117"/>
    </source>
</evidence>
<dbReference type="KEGG" id="soa:G3M56_002950"/>
<dbReference type="AlphaFoldDB" id="A0A6B3L6U3"/>
<accession>A0A6B3L6U3</accession>
<feature type="domain" description="DNA/pantothenate metabolism flavoprotein C-terminal" evidence="1">
    <location>
        <begin position="2"/>
        <end position="209"/>
    </location>
</feature>
<dbReference type="InterPro" id="IPR035929">
    <property type="entry name" value="CoaB-like_sf"/>
</dbReference>
<keyword evidence="3" id="KW-1185">Reference proteome</keyword>
<evidence type="ECO:0000313" key="2">
    <source>
        <dbReference type="EMBL" id="QQL45562.1"/>
    </source>
</evidence>
<dbReference type="GO" id="GO:0015937">
    <property type="term" value="P:coenzyme A biosynthetic process"/>
    <property type="evidence" value="ECO:0007669"/>
    <property type="project" value="UniProtKB-ARBA"/>
</dbReference>
<dbReference type="RefSeq" id="WP_164363169.1">
    <property type="nucleotide sequence ID" value="NZ_CP066776.1"/>
</dbReference>
<sequence length="210" mass="21942">MHLLITAGPTHEAIDPVRFISNRSSGKMGFALAEAAIAAGHEVTLIAGPVQLPTPEGVTRIDVTSAADMFDAVERTLNDHPIGCAILCAAVADFTPATTAGQKIKKTGKDKMTIELVPTKDILGSMRDPLGFNGTLVGFAAETTDVLTYASDKLTRKRCDFIVANDVSQPGIGFDSNDNAVTVLGKDGSQWSASGSKRDLATRVIATVAG</sequence>
<dbReference type="Proteomes" id="UP000475117">
    <property type="component" value="Chromosome"/>
</dbReference>